<dbReference type="RefSeq" id="WP_012195722.1">
    <property type="nucleotide sequence ID" value="NC_009976.1"/>
</dbReference>
<evidence type="ECO:0000313" key="2">
    <source>
        <dbReference type="EMBL" id="ABX09101.1"/>
    </source>
</evidence>
<accession>A9BB89</accession>
<reference evidence="2 3" key="1">
    <citation type="journal article" date="2007" name="PLoS Genet.">
        <title>Patterns and implications of gene gain and loss in the evolution of Prochlorococcus.</title>
        <authorList>
            <person name="Kettler G.C."/>
            <person name="Martiny A.C."/>
            <person name="Huang K."/>
            <person name="Zucker J."/>
            <person name="Coleman M.L."/>
            <person name="Rodrigue S."/>
            <person name="Chen F."/>
            <person name="Lapidus A."/>
            <person name="Ferriera S."/>
            <person name="Johnson J."/>
            <person name="Steglich C."/>
            <person name="Church G.M."/>
            <person name="Richardson P."/>
            <person name="Chisholm S.W."/>
        </authorList>
    </citation>
    <scope>NUCLEOTIDE SEQUENCE [LARGE SCALE GENOMIC DNA]</scope>
    <source>
        <strain evidence="3">MIT 9211</strain>
    </source>
</reference>
<dbReference type="KEGG" id="pmj:P9211_11701"/>
<keyword evidence="1" id="KW-1133">Transmembrane helix</keyword>
<dbReference type="AlphaFoldDB" id="A9BB89"/>
<feature type="transmembrane region" description="Helical" evidence="1">
    <location>
        <begin position="92"/>
        <end position="116"/>
    </location>
</feature>
<evidence type="ECO:0000313" key="3">
    <source>
        <dbReference type="Proteomes" id="UP000000788"/>
    </source>
</evidence>
<keyword evidence="3" id="KW-1185">Reference proteome</keyword>
<dbReference type="OrthoDB" id="540233at2"/>
<keyword evidence="1" id="KW-0812">Transmembrane</keyword>
<dbReference type="EMBL" id="CP000878">
    <property type="protein sequence ID" value="ABX09101.1"/>
    <property type="molecule type" value="Genomic_DNA"/>
</dbReference>
<name>A9BB89_PROM4</name>
<gene>
    <name evidence="2" type="ordered locus">P9211_11701</name>
</gene>
<sequence length="117" mass="13274">MEFLKFILFGLAGLSMIFWTSVMAIWLTNMLPRIFKEDRLIAPVLNDKLPAMLPSQSTLPNRGKYSSQSFVIADFNPVESTYSVNRLYTTMLLSLGCMSFLILIYGLHSGFALYGIY</sequence>
<dbReference type="eggNOG" id="ENOG5032GGN">
    <property type="taxonomic scope" value="Bacteria"/>
</dbReference>
<dbReference type="Proteomes" id="UP000000788">
    <property type="component" value="Chromosome"/>
</dbReference>
<dbReference type="HOGENOM" id="CLU_164750_0_0_3"/>
<protein>
    <submittedName>
        <fullName evidence="2">Uncharacterized protein</fullName>
    </submittedName>
</protein>
<feature type="transmembrane region" description="Helical" evidence="1">
    <location>
        <begin position="6"/>
        <end position="27"/>
    </location>
</feature>
<evidence type="ECO:0000256" key="1">
    <source>
        <dbReference type="SAM" id="Phobius"/>
    </source>
</evidence>
<organism evidence="2 3">
    <name type="scientific">Prochlorococcus marinus (strain MIT 9211)</name>
    <dbReference type="NCBI Taxonomy" id="93059"/>
    <lineage>
        <taxon>Bacteria</taxon>
        <taxon>Bacillati</taxon>
        <taxon>Cyanobacteriota</taxon>
        <taxon>Cyanophyceae</taxon>
        <taxon>Synechococcales</taxon>
        <taxon>Prochlorococcaceae</taxon>
        <taxon>Prochlorococcus</taxon>
    </lineage>
</organism>
<keyword evidence="1" id="KW-0472">Membrane</keyword>
<proteinExistence type="predicted"/>